<dbReference type="InterPro" id="IPR017451">
    <property type="entry name" value="F-box-assoc_interact_dom"/>
</dbReference>
<comment type="caution">
    <text evidence="2">The sequence shown here is derived from an EMBL/GenBank/DDBJ whole genome shotgun (WGS) entry which is preliminary data.</text>
</comment>
<evidence type="ECO:0000313" key="2">
    <source>
        <dbReference type="EMBL" id="THF98781.1"/>
    </source>
</evidence>
<organism evidence="2 3">
    <name type="scientific">Camellia sinensis var. sinensis</name>
    <name type="common">China tea</name>
    <dbReference type="NCBI Taxonomy" id="542762"/>
    <lineage>
        <taxon>Eukaryota</taxon>
        <taxon>Viridiplantae</taxon>
        <taxon>Streptophyta</taxon>
        <taxon>Embryophyta</taxon>
        <taxon>Tracheophyta</taxon>
        <taxon>Spermatophyta</taxon>
        <taxon>Magnoliopsida</taxon>
        <taxon>eudicotyledons</taxon>
        <taxon>Gunneridae</taxon>
        <taxon>Pentapetalae</taxon>
        <taxon>asterids</taxon>
        <taxon>Ericales</taxon>
        <taxon>Theaceae</taxon>
        <taxon>Camellia</taxon>
    </lineage>
</organism>
<protein>
    <recommendedName>
        <fullName evidence="1">F-box domain-containing protein</fullName>
    </recommendedName>
</protein>
<dbReference type="Pfam" id="PF07734">
    <property type="entry name" value="FBA_1"/>
    <property type="match status" value="1"/>
</dbReference>
<dbReference type="InterPro" id="IPR036047">
    <property type="entry name" value="F-box-like_dom_sf"/>
</dbReference>
<dbReference type="NCBIfam" id="TIGR01640">
    <property type="entry name" value="F_box_assoc_1"/>
    <property type="match status" value="1"/>
</dbReference>
<accession>A0A4S4D8J8</accession>
<name>A0A4S4D8J8_CAMSN</name>
<dbReference type="Proteomes" id="UP000306102">
    <property type="component" value="Unassembled WGS sequence"/>
</dbReference>
<dbReference type="PANTHER" id="PTHR31672">
    <property type="entry name" value="BNACNNG10540D PROTEIN"/>
    <property type="match status" value="1"/>
</dbReference>
<gene>
    <name evidence="2" type="ORF">TEA_017853</name>
</gene>
<dbReference type="Pfam" id="PF00646">
    <property type="entry name" value="F-box"/>
    <property type="match status" value="1"/>
</dbReference>
<dbReference type="EMBL" id="SDRB02012143">
    <property type="protein sequence ID" value="THF98781.1"/>
    <property type="molecule type" value="Genomic_DNA"/>
</dbReference>
<keyword evidence="3" id="KW-1185">Reference proteome</keyword>
<proteinExistence type="predicted"/>
<dbReference type="Gene3D" id="1.20.1280.50">
    <property type="match status" value="1"/>
</dbReference>
<dbReference type="PROSITE" id="PS50181">
    <property type="entry name" value="FBOX"/>
    <property type="match status" value="1"/>
</dbReference>
<dbReference type="InterPro" id="IPR006527">
    <property type="entry name" value="F-box-assoc_dom_typ1"/>
</dbReference>
<dbReference type="PANTHER" id="PTHR31672:SF13">
    <property type="entry name" value="F-BOX PROTEIN CPR30-LIKE"/>
    <property type="match status" value="1"/>
</dbReference>
<evidence type="ECO:0000259" key="1">
    <source>
        <dbReference type="PROSITE" id="PS50181"/>
    </source>
</evidence>
<dbReference type="SMART" id="SM00256">
    <property type="entry name" value="FBOX"/>
    <property type="match status" value="1"/>
</dbReference>
<evidence type="ECO:0000313" key="3">
    <source>
        <dbReference type="Proteomes" id="UP000306102"/>
    </source>
</evidence>
<dbReference type="AlphaFoldDB" id="A0A4S4D8J8"/>
<dbReference type="CDD" id="cd22157">
    <property type="entry name" value="F-box_AtFBW1-like"/>
    <property type="match status" value="1"/>
</dbReference>
<feature type="domain" description="F-box" evidence="1">
    <location>
        <begin position="1"/>
        <end position="43"/>
    </location>
</feature>
<dbReference type="InterPro" id="IPR011043">
    <property type="entry name" value="Gal_Oxase/kelch_b-propeller"/>
</dbReference>
<reference evidence="2 3" key="1">
    <citation type="journal article" date="2018" name="Proc. Natl. Acad. Sci. U.S.A.">
        <title>Draft genome sequence of Camellia sinensis var. sinensis provides insights into the evolution of the tea genome and tea quality.</title>
        <authorList>
            <person name="Wei C."/>
            <person name="Yang H."/>
            <person name="Wang S."/>
            <person name="Zhao J."/>
            <person name="Liu C."/>
            <person name="Gao L."/>
            <person name="Xia E."/>
            <person name="Lu Y."/>
            <person name="Tai Y."/>
            <person name="She G."/>
            <person name="Sun J."/>
            <person name="Cao H."/>
            <person name="Tong W."/>
            <person name="Gao Q."/>
            <person name="Li Y."/>
            <person name="Deng W."/>
            <person name="Jiang X."/>
            <person name="Wang W."/>
            <person name="Chen Q."/>
            <person name="Zhang S."/>
            <person name="Li H."/>
            <person name="Wu J."/>
            <person name="Wang P."/>
            <person name="Li P."/>
            <person name="Shi C."/>
            <person name="Zheng F."/>
            <person name="Jian J."/>
            <person name="Huang B."/>
            <person name="Shan D."/>
            <person name="Shi M."/>
            <person name="Fang C."/>
            <person name="Yue Y."/>
            <person name="Li F."/>
            <person name="Li D."/>
            <person name="Wei S."/>
            <person name="Han B."/>
            <person name="Jiang C."/>
            <person name="Yin Y."/>
            <person name="Xia T."/>
            <person name="Zhang Z."/>
            <person name="Bennetzen J.L."/>
            <person name="Zhao S."/>
            <person name="Wan X."/>
        </authorList>
    </citation>
    <scope>NUCLEOTIDE SEQUENCE [LARGE SCALE GENOMIC DNA]</scope>
    <source>
        <strain evidence="3">cv. Shuchazao</strain>
        <tissue evidence="2">Leaf</tissue>
    </source>
</reference>
<dbReference type="SUPFAM" id="SSF50965">
    <property type="entry name" value="Galactose oxidase, central domain"/>
    <property type="match status" value="1"/>
</dbReference>
<dbReference type="InterPro" id="IPR050796">
    <property type="entry name" value="SCF_F-box_component"/>
</dbReference>
<dbReference type="SUPFAM" id="SSF81383">
    <property type="entry name" value="F-box domain"/>
    <property type="match status" value="1"/>
</dbReference>
<sequence>MVNLPNKIIVNILSRLSVTTLCRFKCVSKPWLALISDPFFIKTQLNRNTDDNHHHDRLILLSSSSNFHSINFKSFQFQNNFEAFHLKFPSKQNPNLCKEIWGSCNGLLLMLNDYFSFFLVNPSTRQSKKLPISPFSMNSVDKCLCLDSYGLGYDSSSDDHKVVSIAHYGYGCDFDDNIVSVYSLRTSSWRRIEDSPYIHTPYGPSSGIFVNGALHWFASSFVGSNNSTVIASLDLTYENFGDVPSPVDDFVLFGELSVLGGCLCMIVSRRGGCKDVWVMKEYGVRDSWTKFTINHGCFPLCKALCLSKTGEFLLGICQKKLIFYNPKKKKFKRLVVRACPNHFVVGTYVESLVSPNCSNMITRQ</sequence>
<dbReference type="InterPro" id="IPR001810">
    <property type="entry name" value="F-box_dom"/>
</dbReference>